<dbReference type="Proteomes" id="UP000246514">
    <property type="component" value="Segment"/>
</dbReference>
<dbReference type="EMBL" id="MH153813">
    <property type="protein sequence ID" value="AWN04716.1"/>
    <property type="molecule type" value="Genomic_DNA"/>
</dbReference>
<evidence type="ECO:0000313" key="2">
    <source>
        <dbReference type="EMBL" id="AWN04716.1"/>
    </source>
</evidence>
<name>A0A2U8UMQ9_9CAUD</name>
<protein>
    <submittedName>
        <fullName evidence="2">Uncharacterized protein</fullName>
    </submittedName>
</protein>
<keyword evidence="1" id="KW-0812">Transmembrane</keyword>
<keyword evidence="1" id="KW-1133">Transmembrane helix</keyword>
<reference evidence="2 3" key="1">
    <citation type="submission" date="2018-04" db="EMBL/GenBank/DDBJ databases">
        <authorList>
            <person name="Fournier C.T."/>
            <person name="Kim C.J."/>
            <person name="Romero I.G."/>
            <person name="Sanchez M."/>
            <person name="Do N."/>
            <person name="Wu S."/>
            <person name="Mosier S.A."/>
            <person name="Wang J."/>
            <person name="Lund A."/>
            <person name="Moberg-Parker J."/>
            <person name="Stanton A.-C.J."/>
            <person name="Garlena R.A."/>
            <person name="Russell D.A."/>
            <person name="Pope W.H."/>
            <person name="Jacobs-Sera D."/>
            <person name="Hatfull G.F."/>
        </authorList>
    </citation>
    <scope>NUCLEOTIDE SEQUENCE [LARGE SCALE GENOMIC DNA]</scope>
</reference>
<evidence type="ECO:0000313" key="3">
    <source>
        <dbReference type="Proteomes" id="UP000246514"/>
    </source>
</evidence>
<evidence type="ECO:0000256" key="1">
    <source>
        <dbReference type="SAM" id="Phobius"/>
    </source>
</evidence>
<keyword evidence="3" id="KW-1185">Reference proteome</keyword>
<sequence length="45" mass="4497">MSTVIVLALFAAPVIGLLMLAFTILAGFGVLLVLAIAAALKGGVR</sequence>
<gene>
    <name evidence="2" type="primary">98</name>
    <name evidence="2" type="ORF">PBI_SQUASH_98</name>
</gene>
<proteinExistence type="predicted"/>
<keyword evidence="1" id="KW-0472">Membrane</keyword>
<accession>A0A2U8UMQ9</accession>
<dbReference type="GeneID" id="54992363"/>
<feature type="transmembrane region" description="Helical" evidence="1">
    <location>
        <begin position="6"/>
        <end position="39"/>
    </location>
</feature>
<organism evidence="2 3">
    <name type="scientific">Microbacterium phage Squash</name>
    <dbReference type="NCBI Taxonomy" id="2182357"/>
    <lineage>
        <taxon>Viruses</taxon>
        <taxon>Duplodnaviria</taxon>
        <taxon>Heunggongvirae</taxon>
        <taxon>Uroviricota</taxon>
        <taxon>Caudoviricetes</taxon>
        <taxon>Squashvirus</taxon>
        <taxon>Squashvirus squash</taxon>
    </lineage>
</organism>
<dbReference type="KEGG" id="vg:54992363"/>
<dbReference type="RefSeq" id="YP_009801837.1">
    <property type="nucleotide sequence ID" value="NC_047975.1"/>
</dbReference>